<organism evidence="1 2">
    <name type="scientific">Acetobacter orientalis</name>
    <dbReference type="NCBI Taxonomy" id="146474"/>
    <lineage>
        <taxon>Bacteria</taxon>
        <taxon>Pseudomonadati</taxon>
        <taxon>Pseudomonadota</taxon>
        <taxon>Alphaproteobacteria</taxon>
        <taxon>Acetobacterales</taxon>
        <taxon>Acetobacteraceae</taxon>
        <taxon>Acetobacter</taxon>
    </lineage>
</organism>
<dbReference type="AlphaFoldDB" id="A0A2Z5ZFR4"/>
<sequence length="40" mass="4492">MLHASTATERLTACYVIRFDINMPDFSGVDEPPSLAFLMM</sequence>
<reference evidence="1 2" key="1">
    <citation type="submission" date="2018-02" db="EMBL/GenBank/DDBJ databases">
        <title>Acetobacter orientalis genome.</title>
        <authorList>
            <person name="Nakashima N."/>
            <person name="Tamura T."/>
        </authorList>
    </citation>
    <scope>NUCLEOTIDE SEQUENCE [LARGE SCALE GENOMIC DNA]</scope>
    <source>
        <strain evidence="1 2">FAN1</strain>
    </source>
</reference>
<accession>A0A2Z5ZFR4</accession>
<dbReference type="EMBL" id="AP018515">
    <property type="protein sequence ID" value="BBC79229.1"/>
    <property type="molecule type" value="Genomic_DNA"/>
</dbReference>
<name>A0A2Z5ZFR4_9PROT</name>
<dbReference type="KEGG" id="aot:AcetOri_orf01292"/>
<gene>
    <name evidence="1" type="ORF">AcetOrient_orf01292</name>
</gene>
<evidence type="ECO:0000313" key="2">
    <source>
        <dbReference type="Proteomes" id="UP000270034"/>
    </source>
</evidence>
<dbReference type="Proteomes" id="UP000270034">
    <property type="component" value="Chromosome"/>
</dbReference>
<evidence type="ECO:0000313" key="1">
    <source>
        <dbReference type="EMBL" id="BBC79229.1"/>
    </source>
</evidence>
<proteinExistence type="predicted"/>
<protein>
    <submittedName>
        <fullName evidence="1">LuxR family transcriptional regulator</fullName>
    </submittedName>
</protein>